<dbReference type="InterPro" id="IPR051011">
    <property type="entry name" value="Metal_resp_trans_reg"/>
</dbReference>
<keyword evidence="6" id="KW-1185">Reference proteome</keyword>
<name>A0ABU7LVQ0_9PROT</name>
<dbReference type="Proteomes" id="UP001310692">
    <property type="component" value="Unassembled WGS sequence"/>
</dbReference>
<dbReference type="SMART" id="SM00418">
    <property type="entry name" value="HTH_ARSR"/>
    <property type="match status" value="1"/>
</dbReference>
<dbReference type="RefSeq" id="WP_330195096.1">
    <property type="nucleotide sequence ID" value="NZ_JAZDRO010000001.1"/>
</dbReference>
<protein>
    <submittedName>
        <fullName evidence="5">Metalloregulator ArsR/SmtB family transcription factor</fullName>
    </submittedName>
</protein>
<sequence>MDDHDALDAFSALGHATRLAIFRTLSREAPKALPAGALAEATGTPPSTLTSHLQHLERAGLIRSTRRSRQILYSLDIAGARDLVDFLTRDCCGGRPDICGTVPRQATA</sequence>
<dbReference type="PROSITE" id="PS50987">
    <property type="entry name" value="HTH_ARSR_2"/>
    <property type="match status" value="1"/>
</dbReference>
<dbReference type="InterPro" id="IPR011991">
    <property type="entry name" value="ArsR-like_HTH"/>
</dbReference>
<dbReference type="NCBIfam" id="NF033788">
    <property type="entry name" value="HTH_metalloreg"/>
    <property type="match status" value="1"/>
</dbReference>
<keyword evidence="2" id="KW-0238">DNA-binding</keyword>
<dbReference type="PANTHER" id="PTHR43132:SF2">
    <property type="entry name" value="ARSENICAL RESISTANCE OPERON REPRESSOR ARSR-RELATED"/>
    <property type="match status" value="1"/>
</dbReference>
<evidence type="ECO:0000313" key="5">
    <source>
        <dbReference type="EMBL" id="MEE2565561.1"/>
    </source>
</evidence>
<evidence type="ECO:0000313" key="6">
    <source>
        <dbReference type="Proteomes" id="UP001310692"/>
    </source>
</evidence>
<evidence type="ECO:0000256" key="1">
    <source>
        <dbReference type="ARBA" id="ARBA00023015"/>
    </source>
</evidence>
<accession>A0ABU7LVQ0</accession>
<dbReference type="SUPFAM" id="SSF46785">
    <property type="entry name" value="Winged helix' DNA-binding domain"/>
    <property type="match status" value="1"/>
</dbReference>
<dbReference type="InterPro" id="IPR036388">
    <property type="entry name" value="WH-like_DNA-bd_sf"/>
</dbReference>
<comment type="caution">
    <text evidence="5">The sequence shown here is derived from an EMBL/GenBank/DDBJ whole genome shotgun (WGS) entry which is preliminary data.</text>
</comment>
<dbReference type="InterPro" id="IPR036390">
    <property type="entry name" value="WH_DNA-bd_sf"/>
</dbReference>
<evidence type="ECO:0000259" key="4">
    <source>
        <dbReference type="PROSITE" id="PS50987"/>
    </source>
</evidence>
<feature type="domain" description="HTH arsR-type" evidence="4">
    <location>
        <begin position="1"/>
        <end position="95"/>
    </location>
</feature>
<dbReference type="Pfam" id="PF12840">
    <property type="entry name" value="HTH_20"/>
    <property type="match status" value="1"/>
</dbReference>
<reference evidence="5 6" key="1">
    <citation type="submission" date="2024-01" db="EMBL/GenBank/DDBJ databases">
        <title>Hyphobacterium bacterium isolated from marine sediment.</title>
        <authorList>
            <person name="Zhao S."/>
        </authorList>
    </citation>
    <scope>NUCLEOTIDE SEQUENCE [LARGE SCALE GENOMIC DNA]</scope>
    <source>
        <strain evidence="5 6">Y60-23</strain>
    </source>
</reference>
<organism evidence="5 6">
    <name type="scientific">Hyphobacterium marinum</name>
    <dbReference type="NCBI Taxonomy" id="3116574"/>
    <lineage>
        <taxon>Bacteria</taxon>
        <taxon>Pseudomonadati</taxon>
        <taxon>Pseudomonadota</taxon>
        <taxon>Alphaproteobacteria</taxon>
        <taxon>Maricaulales</taxon>
        <taxon>Maricaulaceae</taxon>
        <taxon>Hyphobacterium</taxon>
    </lineage>
</organism>
<gene>
    <name evidence="5" type="ORF">V0U35_02615</name>
</gene>
<dbReference type="PRINTS" id="PR00778">
    <property type="entry name" value="HTHARSR"/>
</dbReference>
<keyword evidence="3" id="KW-0804">Transcription</keyword>
<dbReference type="Gene3D" id="1.10.10.10">
    <property type="entry name" value="Winged helix-like DNA-binding domain superfamily/Winged helix DNA-binding domain"/>
    <property type="match status" value="1"/>
</dbReference>
<dbReference type="EMBL" id="JAZDRO010000001">
    <property type="protein sequence ID" value="MEE2565561.1"/>
    <property type="molecule type" value="Genomic_DNA"/>
</dbReference>
<evidence type="ECO:0000256" key="3">
    <source>
        <dbReference type="ARBA" id="ARBA00023163"/>
    </source>
</evidence>
<dbReference type="CDD" id="cd00090">
    <property type="entry name" value="HTH_ARSR"/>
    <property type="match status" value="1"/>
</dbReference>
<keyword evidence="1" id="KW-0805">Transcription regulation</keyword>
<evidence type="ECO:0000256" key="2">
    <source>
        <dbReference type="ARBA" id="ARBA00023125"/>
    </source>
</evidence>
<proteinExistence type="predicted"/>
<dbReference type="InterPro" id="IPR001845">
    <property type="entry name" value="HTH_ArsR_DNA-bd_dom"/>
</dbReference>
<dbReference type="PANTHER" id="PTHR43132">
    <property type="entry name" value="ARSENICAL RESISTANCE OPERON REPRESSOR ARSR-RELATED"/>
    <property type="match status" value="1"/>
</dbReference>